<dbReference type="EMBL" id="VMNK01000003">
    <property type="protein sequence ID" value="TVO59012.1"/>
    <property type="molecule type" value="Genomic_DNA"/>
</dbReference>
<reference evidence="2 3" key="1">
    <citation type="submission" date="2019-07" db="EMBL/GenBank/DDBJ databases">
        <title>The pathways for chlorine oxyanion respiration interact through the shared metabolite chlorate.</title>
        <authorList>
            <person name="Barnum T.P."/>
            <person name="Cheng Y."/>
            <person name="Hill K.A."/>
            <person name="Lucas L.N."/>
            <person name="Carlson H.K."/>
            <person name="Coates J.D."/>
        </authorList>
    </citation>
    <scope>NUCLEOTIDE SEQUENCE [LARGE SCALE GENOMIC DNA]</scope>
    <source>
        <strain evidence="2 3">SFB-3</strain>
    </source>
</reference>
<organism evidence="2 3">
    <name type="scientific">Denitromonas halophila</name>
    <dbReference type="NCBI Taxonomy" id="1629404"/>
    <lineage>
        <taxon>Bacteria</taxon>
        <taxon>Pseudomonadati</taxon>
        <taxon>Pseudomonadota</taxon>
        <taxon>Betaproteobacteria</taxon>
        <taxon>Rhodocyclales</taxon>
        <taxon>Zoogloeaceae</taxon>
        <taxon>Denitromonas</taxon>
    </lineage>
</organism>
<proteinExistence type="predicted"/>
<accession>A0A557R1H7</accession>
<evidence type="ECO:0000313" key="2">
    <source>
        <dbReference type="EMBL" id="TVO59012.1"/>
    </source>
</evidence>
<evidence type="ECO:0000313" key="3">
    <source>
        <dbReference type="Proteomes" id="UP000319502"/>
    </source>
</evidence>
<dbReference type="OrthoDB" id="527247at2"/>
<dbReference type="Pfam" id="PF14065">
    <property type="entry name" value="Pvc16_N"/>
    <property type="match status" value="1"/>
</dbReference>
<dbReference type="InterPro" id="IPR025351">
    <property type="entry name" value="Pvc16_N"/>
</dbReference>
<name>A0A557R1H7_9RHOO</name>
<gene>
    <name evidence="2" type="ORF">FHP91_04995</name>
</gene>
<evidence type="ECO:0000259" key="1">
    <source>
        <dbReference type="Pfam" id="PF14065"/>
    </source>
</evidence>
<keyword evidence="3" id="KW-1185">Reference proteome</keyword>
<feature type="domain" description="Pvc16 N-terminal" evidence="1">
    <location>
        <begin position="10"/>
        <end position="212"/>
    </location>
</feature>
<dbReference type="Proteomes" id="UP000319502">
    <property type="component" value="Unassembled WGS sequence"/>
</dbReference>
<protein>
    <submittedName>
        <fullName evidence="2">DUF4255 domain-containing protein</fullName>
    </submittedName>
</protein>
<dbReference type="AlphaFoldDB" id="A0A557R1H7"/>
<sequence>MSTALAIAGVTAVLRDRLNDGLVNHNVAGITGSTVSVTVLPPDRVVATGGTEASGLNLFLYQVTPNTGWRNEGLPARDPSGRHRLSNAPLALDLHYLISAYSGGDLHAEILLGYAMQLMHEFPVLTREMIQTALNPSPDVGLDLPPALRALAECGLADQVEQLKITPQFLNTEEMSKLWTATQSNYRPTAAYQVSVVLIEATRPTRPTLPVLSRGEVDPVSGRERGVVVTPSLIPPLPMLEAVVPAGHQPVVRLGESTSLEGHHLDGTAREVHLRNERFGVDELIAASGPNASDRMVLVIPVSRAADFPVGVYDVTGHVIRPGDTIARETNRLAAIVAPNITNLPQAVVRDGNGDAHITLTFTPALRPGQTVSLLIGQVEVGPESFVAPTTTLDFIVEDADPGAPLARLRIDGIESPVADRSTTPPTFFNHRITIT</sequence>
<comment type="caution">
    <text evidence="2">The sequence shown here is derived from an EMBL/GenBank/DDBJ whole genome shotgun (WGS) entry which is preliminary data.</text>
</comment>
<dbReference type="RefSeq" id="WP_144308521.1">
    <property type="nucleotide sequence ID" value="NZ_VMNK01000003.1"/>
</dbReference>